<comment type="similarity">
    <text evidence="2 7">Belongs to the aspartate/ornithine carbamoyltransferase superfamily. OTCase family.</text>
</comment>
<comment type="caution">
    <text evidence="10">The sequence shown here is derived from an EMBL/GenBank/DDBJ whole genome shotgun (WGS) entry which is preliminary data.</text>
</comment>
<evidence type="ECO:0000256" key="3">
    <source>
        <dbReference type="ARBA" id="ARBA00013007"/>
    </source>
</evidence>
<gene>
    <name evidence="10" type="primary">argF</name>
    <name evidence="10" type="ORF">RM425_17175</name>
</gene>
<comment type="pathway">
    <text evidence="1">Amino-acid biosynthesis; L-arginine biosynthesis; L-arginine from L-ornithine and carbamoyl phosphate: step 1/3.</text>
</comment>
<dbReference type="SUPFAM" id="SSF53671">
    <property type="entry name" value="Aspartate/ornithine carbamoyltransferase"/>
    <property type="match status" value="1"/>
</dbReference>
<dbReference type="Pfam" id="PF00185">
    <property type="entry name" value="OTCace"/>
    <property type="match status" value="1"/>
</dbReference>
<accession>A0ABU2KBR6</accession>
<dbReference type="InterPro" id="IPR006131">
    <property type="entry name" value="Asp_carbamoyltransf_Asp/Orn-bd"/>
</dbReference>
<dbReference type="PANTHER" id="PTHR45753:SF3">
    <property type="entry name" value="ORNITHINE TRANSCARBAMYLASE, MITOCHONDRIAL"/>
    <property type="match status" value="1"/>
</dbReference>
<dbReference type="PANTHER" id="PTHR45753">
    <property type="entry name" value="ORNITHINE CARBAMOYLTRANSFERASE, MITOCHONDRIAL"/>
    <property type="match status" value="1"/>
</dbReference>
<reference evidence="11" key="1">
    <citation type="submission" date="2023-07" db="EMBL/GenBank/DDBJ databases">
        <title>30 novel species of actinomycetes from the DSMZ collection.</title>
        <authorList>
            <person name="Nouioui I."/>
        </authorList>
    </citation>
    <scope>NUCLEOTIDE SEQUENCE [LARGE SCALE GENOMIC DNA]</scope>
    <source>
        <strain evidence="11">DSM 46792</strain>
    </source>
</reference>
<keyword evidence="11" id="KW-1185">Reference proteome</keyword>
<dbReference type="InterPro" id="IPR002292">
    <property type="entry name" value="Orn/put_carbamltrans"/>
</dbReference>
<dbReference type="PROSITE" id="PS00097">
    <property type="entry name" value="CARBAMOYLTRANSFERASE"/>
    <property type="match status" value="1"/>
</dbReference>
<feature type="binding site" evidence="7">
    <location>
        <position position="167"/>
    </location>
    <ligand>
        <name>L-ornithine</name>
        <dbReference type="ChEBI" id="CHEBI:46911"/>
    </ligand>
</feature>
<evidence type="ECO:0000259" key="8">
    <source>
        <dbReference type="Pfam" id="PF00185"/>
    </source>
</evidence>
<evidence type="ECO:0000256" key="2">
    <source>
        <dbReference type="ARBA" id="ARBA00007805"/>
    </source>
</evidence>
<dbReference type="HAMAP" id="MF_01109">
    <property type="entry name" value="OTCase"/>
    <property type="match status" value="1"/>
</dbReference>
<comment type="catalytic activity">
    <reaction evidence="6 7">
        <text>carbamoyl phosphate + L-ornithine = L-citrulline + phosphate + H(+)</text>
        <dbReference type="Rhea" id="RHEA:19513"/>
        <dbReference type="ChEBI" id="CHEBI:15378"/>
        <dbReference type="ChEBI" id="CHEBI:43474"/>
        <dbReference type="ChEBI" id="CHEBI:46911"/>
        <dbReference type="ChEBI" id="CHEBI:57743"/>
        <dbReference type="ChEBI" id="CHEBI:58228"/>
        <dbReference type="EC" id="2.1.3.3"/>
    </reaction>
</comment>
<dbReference type="PRINTS" id="PR00100">
    <property type="entry name" value="AOTCASE"/>
</dbReference>
<sequence length="314" mass="33298">MTRHFLRDDDLTPAEQAEVLALAASLKATRHTAEAPTPLRAANGVPRGVAVLFDKPSTRTRVSFSVGVAELGGYPLVIDAATSQLGRGEPIADTARVLDRQVAAIVWRTFGQERIEAMAAASRVPVVNALTDGFHPCQILADLQTVAERKGSLAGRSMSYLGDGANNMAHSYLLGGATAGMHVRVGSPEEFQPDPEVLKRAGEIAAETGGSVAWTADAAAAADGADVLVTDTWVSMGQEDEYDARIAPFLPYAVDEAALARAADDTVVLHCLPAYRGKEIAAEVIDGPQSAVWDEAENRLHAQKAVLIWLLEHS</sequence>
<feature type="binding site" evidence="7">
    <location>
        <begin position="57"/>
        <end position="60"/>
    </location>
    <ligand>
        <name>carbamoyl phosphate</name>
        <dbReference type="ChEBI" id="CHEBI:58228"/>
    </ligand>
</feature>
<evidence type="ECO:0000313" key="10">
    <source>
        <dbReference type="EMBL" id="MDT0277635.1"/>
    </source>
</evidence>
<evidence type="ECO:0000256" key="7">
    <source>
        <dbReference type="HAMAP-Rule" id="MF_01109"/>
    </source>
</evidence>
<keyword evidence="5 7" id="KW-0808">Transferase</keyword>
<evidence type="ECO:0000256" key="4">
    <source>
        <dbReference type="ARBA" id="ARBA00016634"/>
    </source>
</evidence>
<proteinExistence type="inferred from homology"/>
<feature type="domain" description="Aspartate/ornithine carbamoyltransferase carbamoyl-P binding" evidence="9">
    <location>
        <begin position="3"/>
        <end position="148"/>
    </location>
</feature>
<evidence type="ECO:0000313" key="11">
    <source>
        <dbReference type="Proteomes" id="UP001183222"/>
    </source>
</evidence>
<feature type="binding site" evidence="7">
    <location>
        <position position="299"/>
    </location>
    <ligand>
        <name>carbamoyl phosphate</name>
        <dbReference type="ChEBI" id="CHEBI:58228"/>
    </ligand>
</feature>
<feature type="binding site" evidence="7">
    <location>
        <begin position="135"/>
        <end position="138"/>
    </location>
    <ligand>
        <name>carbamoyl phosphate</name>
        <dbReference type="ChEBI" id="CHEBI:58228"/>
    </ligand>
</feature>
<feature type="binding site" evidence="7">
    <location>
        <begin position="271"/>
        <end position="272"/>
    </location>
    <ligand>
        <name>carbamoyl phosphate</name>
        <dbReference type="ChEBI" id="CHEBI:58228"/>
    </ligand>
</feature>
<dbReference type="NCBIfam" id="NF001986">
    <property type="entry name" value="PRK00779.1"/>
    <property type="match status" value="1"/>
</dbReference>
<evidence type="ECO:0000259" key="9">
    <source>
        <dbReference type="Pfam" id="PF02729"/>
    </source>
</evidence>
<dbReference type="NCBIfam" id="TIGR00658">
    <property type="entry name" value="orni_carb_tr"/>
    <property type="match status" value="1"/>
</dbReference>
<dbReference type="Gene3D" id="3.40.50.1370">
    <property type="entry name" value="Aspartate/ornithine carbamoyltransferase"/>
    <property type="match status" value="2"/>
</dbReference>
<feature type="binding site" evidence="7">
    <location>
        <position position="108"/>
    </location>
    <ligand>
        <name>carbamoyl phosphate</name>
        <dbReference type="ChEBI" id="CHEBI:58228"/>
    </ligand>
</feature>
<feature type="binding site" evidence="7">
    <location>
        <position position="231"/>
    </location>
    <ligand>
        <name>L-ornithine</name>
        <dbReference type="ChEBI" id="CHEBI:46911"/>
    </ligand>
</feature>
<dbReference type="PRINTS" id="PR00102">
    <property type="entry name" value="OTCASE"/>
</dbReference>
<dbReference type="GO" id="GO:0004585">
    <property type="term" value="F:ornithine carbamoyltransferase activity"/>
    <property type="evidence" value="ECO:0007669"/>
    <property type="project" value="UniProtKB-EC"/>
</dbReference>
<keyword evidence="7" id="KW-0963">Cytoplasm</keyword>
<dbReference type="RefSeq" id="WP_311346439.1">
    <property type="nucleotide sequence ID" value="NZ_JAVREI010000014.1"/>
</dbReference>
<feature type="domain" description="Aspartate/ornithine carbamoyltransferase Asp/Orn-binding" evidence="8">
    <location>
        <begin position="155"/>
        <end position="310"/>
    </location>
</feature>
<protein>
    <recommendedName>
        <fullName evidence="4 7">Ornithine carbamoyltransferase</fullName>
        <shortName evidence="7">OTCase</shortName>
        <ecNumber evidence="3 7">2.1.3.3</ecNumber>
    </recommendedName>
</protein>
<feature type="binding site" evidence="7">
    <location>
        <position position="84"/>
    </location>
    <ligand>
        <name>carbamoyl phosphate</name>
        <dbReference type="ChEBI" id="CHEBI:58228"/>
    </ligand>
</feature>
<dbReference type="InterPro" id="IPR036901">
    <property type="entry name" value="Asp/Orn_carbamoylTrfase_sf"/>
</dbReference>
<evidence type="ECO:0000256" key="6">
    <source>
        <dbReference type="ARBA" id="ARBA00048772"/>
    </source>
</evidence>
<dbReference type="Proteomes" id="UP001183222">
    <property type="component" value="Unassembled WGS sequence"/>
</dbReference>
<organism evidence="10 11">
    <name type="scientific">Blastococcus goldschmidtiae</name>
    <dbReference type="NCBI Taxonomy" id="3075546"/>
    <lineage>
        <taxon>Bacteria</taxon>
        <taxon>Bacillati</taxon>
        <taxon>Actinomycetota</taxon>
        <taxon>Actinomycetes</taxon>
        <taxon>Geodermatophilales</taxon>
        <taxon>Geodermatophilaceae</taxon>
        <taxon>Blastococcus</taxon>
    </lineage>
</organism>
<dbReference type="InterPro" id="IPR024904">
    <property type="entry name" value="OTCase_ArgI"/>
</dbReference>
<dbReference type="EC" id="2.1.3.3" evidence="3 7"/>
<evidence type="ECO:0000256" key="5">
    <source>
        <dbReference type="ARBA" id="ARBA00022679"/>
    </source>
</evidence>
<dbReference type="EMBL" id="JAVREI010000014">
    <property type="protein sequence ID" value="MDT0277635.1"/>
    <property type="molecule type" value="Genomic_DNA"/>
</dbReference>
<dbReference type="InterPro" id="IPR006130">
    <property type="entry name" value="Asp/Orn_carbamoylTrfase"/>
</dbReference>
<name>A0ABU2KBR6_9ACTN</name>
<dbReference type="InterPro" id="IPR006132">
    <property type="entry name" value="Asp/Orn_carbamoyltranf_P-bd"/>
</dbReference>
<comment type="subcellular location">
    <subcellularLocation>
        <location evidence="7">Cytoplasm</location>
    </subcellularLocation>
</comment>
<dbReference type="Pfam" id="PF02729">
    <property type="entry name" value="OTCace_N"/>
    <property type="match status" value="1"/>
</dbReference>
<feature type="binding site" evidence="7">
    <location>
        <begin position="235"/>
        <end position="236"/>
    </location>
    <ligand>
        <name>L-ornithine</name>
        <dbReference type="ChEBI" id="CHEBI:46911"/>
    </ligand>
</feature>
<evidence type="ECO:0000256" key="1">
    <source>
        <dbReference type="ARBA" id="ARBA00004975"/>
    </source>
</evidence>